<organism evidence="4 5">
    <name type="scientific">Periconia macrospinosa</name>
    <dbReference type="NCBI Taxonomy" id="97972"/>
    <lineage>
        <taxon>Eukaryota</taxon>
        <taxon>Fungi</taxon>
        <taxon>Dikarya</taxon>
        <taxon>Ascomycota</taxon>
        <taxon>Pezizomycotina</taxon>
        <taxon>Dothideomycetes</taxon>
        <taxon>Pleosporomycetidae</taxon>
        <taxon>Pleosporales</taxon>
        <taxon>Massarineae</taxon>
        <taxon>Periconiaceae</taxon>
        <taxon>Periconia</taxon>
    </lineage>
</organism>
<dbReference type="Gene3D" id="4.10.240.10">
    <property type="entry name" value="Zn(2)-C6 fungal-type DNA-binding domain"/>
    <property type="match status" value="1"/>
</dbReference>
<feature type="compositionally biased region" description="Polar residues" evidence="2">
    <location>
        <begin position="570"/>
        <end position="579"/>
    </location>
</feature>
<gene>
    <name evidence="4" type="ORF">DM02DRAFT_600726</name>
</gene>
<name>A0A2V1DBN5_9PLEO</name>
<protein>
    <recommendedName>
        <fullName evidence="3">Zn(2)-C6 fungal-type domain-containing protein</fullName>
    </recommendedName>
</protein>
<dbReference type="EMBL" id="KZ805493">
    <property type="protein sequence ID" value="PVH95520.1"/>
    <property type="molecule type" value="Genomic_DNA"/>
</dbReference>
<dbReference type="PROSITE" id="PS50048">
    <property type="entry name" value="ZN2_CY6_FUNGAL_2"/>
    <property type="match status" value="1"/>
</dbReference>
<evidence type="ECO:0000313" key="4">
    <source>
        <dbReference type="EMBL" id="PVH95520.1"/>
    </source>
</evidence>
<dbReference type="Pfam" id="PF00172">
    <property type="entry name" value="Zn_clus"/>
    <property type="match status" value="1"/>
</dbReference>
<feature type="compositionally biased region" description="Low complexity" evidence="2">
    <location>
        <begin position="81"/>
        <end position="103"/>
    </location>
</feature>
<dbReference type="InterPro" id="IPR053175">
    <property type="entry name" value="DHMBA_Reg_Transcription_Factor"/>
</dbReference>
<feature type="region of interest" description="Disordered" evidence="2">
    <location>
        <begin position="1"/>
        <end position="21"/>
    </location>
</feature>
<feature type="region of interest" description="Disordered" evidence="2">
    <location>
        <begin position="566"/>
        <end position="587"/>
    </location>
</feature>
<feature type="domain" description="Zn(2)-C6 fungal-type" evidence="3">
    <location>
        <begin position="11"/>
        <end position="41"/>
    </location>
</feature>
<dbReference type="PANTHER" id="PTHR38791:SF12">
    <property type="entry name" value="TRANSCRIPTION FACTOR DOMAIN-CONTAINING PROTEIN-RELATED"/>
    <property type="match status" value="1"/>
</dbReference>
<reference evidence="4 5" key="1">
    <citation type="journal article" date="2018" name="Sci. Rep.">
        <title>Comparative genomics provides insights into the lifestyle and reveals functional heterogeneity of dark septate endophytic fungi.</title>
        <authorList>
            <person name="Knapp D.G."/>
            <person name="Nemeth J.B."/>
            <person name="Barry K."/>
            <person name="Hainaut M."/>
            <person name="Henrissat B."/>
            <person name="Johnson J."/>
            <person name="Kuo A."/>
            <person name="Lim J.H.P."/>
            <person name="Lipzen A."/>
            <person name="Nolan M."/>
            <person name="Ohm R.A."/>
            <person name="Tamas L."/>
            <person name="Grigoriev I.V."/>
            <person name="Spatafora J.W."/>
            <person name="Nagy L.G."/>
            <person name="Kovacs G.M."/>
        </authorList>
    </citation>
    <scope>NUCLEOTIDE SEQUENCE [LARGE SCALE GENOMIC DNA]</scope>
    <source>
        <strain evidence="4 5">DSE2036</strain>
    </source>
</reference>
<evidence type="ECO:0000256" key="2">
    <source>
        <dbReference type="SAM" id="MobiDB-lite"/>
    </source>
</evidence>
<dbReference type="GO" id="GO:0000981">
    <property type="term" value="F:DNA-binding transcription factor activity, RNA polymerase II-specific"/>
    <property type="evidence" value="ECO:0007669"/>
    <property type="project" value="InterPro"/>
</dbReference>
<dbReference type="InterPro" id="IPR036864">
    <property type="entry name" value="Zn2-C6_fun-type_DNA-bd_sf"/>
</dbReference>
<dbReference type="InterPro" id="IPR001138">
    <property type="entry name" value="Zn2Cys6_DnaBD"/>
</dbReference>
<dbReference type="PANTHER" id="PTHR38791">
    <property type="entry name" value="ZN(II)2CYS6 TRANSCRIPTION FACTOR (EUROFUNG)-RELATED-RELATED"/>
    <property type="match status" value="1"/>
</dbReference>
<proteinExistence type="predicted"/>
<dbReference type="Proteomes" id="UP000244855">
    <property type="component" value="Unassembled WGS sequence"/>
</dbReference>
<accession>A0A2V1DBN5</accession>
<dbReference type="GO" id="GO:0008270">
    <property type="term" value="F:zinc ion binding"/>
    <property type="evidence" value="ECO:0007669"/>
    <property type="project" value="InterPro"/>
</dbReference>
<dbReference type="SUPFAM" id="SSF57701">
    <property type="entry name" value="Zn2/Cys6 DNA-binding domain"/>
    <property type="match status" value="1"/>
</dbReference>
<dbReference type="PROSITE" id="PS00463">
    <property type="entry name" value="ZN2_CY6_FUNGAL_1"/>
    <property type="match status" value="1"/>
</dbReference>
<dbReference type="OrthoDB" id="2991872at2759"/>
<dbReference type="AlphaFoldDB" id="A0A2V1DBN5"/>
<evidence type="ECO:0000259" key="3">
    <source>
        <dbReference type="PROSITE" id="PS50048"/>
    </source>
</evidence>
<evidence type="ECO:0000313" key="5">
    <source>
        <dbReference type="Proteomes" id="UP000244855"/>
    </source>
</evidence>
<feature type="compositionally biased region" description="Polar residues" evidence="2">
    <location>
        <begin position="608"/>
        <end position="646"/>
    </location>
</feature>
<dbReference type="STRING" id="97972.A0A2V1DBN5"/>
<feature type="region of interest" description="Disordered" evidence="2">
    <location>
        <begin position="60"/>
        <end position="107"/>
    </location>
</feature>
<feature type="region of interest" description="Disordered" evidence="2">
    <location>
        <begin position="608"/>
        <end position="670"/>
    </location>
</feature>
<dbReference type="CDD" id="cd00067">
    <property type="entry name" value="GAL4"/>
    <property type="match status" value="1"/>
</dbReference>
<keyword evidence="1" id="KW-0539">Nucleus</keyword>
<keyword evidence="5" id="KW-1185">Reference proteome</keyword>
<dbReference type="SMART" id="SM00066">
    <property type="entry name" value="GAL4"/>
    <property type="match status" value="1"/>
</dbReference>
<sequence length="728" mass="81129">MSSYRGRPSKGCDPCRAKKVKCDEGKPNCIRCTKSGHECKYRDQADLLFRNQTAFAAQKAEESWRKRSRSHQRTSSESVASGRSTPPTRRSSSIHSSRNSPSRIVEESPVSLTSFNGLSSRNSPPRIVEESSVSLASFNGLSIAPMLYDLRRLAYERFIYDFVIPETPNLSKDEPSDAMWDFIPYLYEKAGPGSCLVATIDAVSYANFANRCNAPHAIPLAEECATKSIKLLQATVADTTLASSNETLCAVYLMAMLGMFLLNPQTTAGTFQAHNRGAKALIQLRSLEEFHADHHSSRLFELIVWQLLLGALHFGAMPPIPTAVILATQECSKPLFSSASAGLLLLLHRVAELHAKWHQTKHSSNPPMSRADLCEYLQTALQLDADLHLWETTVPRGWRSQMESNTAQARATYDPKWRELFLNSRGSPREIHTQGNLRRCWMWIFYRTTRTVVLRDLLEILNWMFKLPQFDDFGSSQQYSPSSQSSNLTSTSLDDASLQIQHSFATTNLVNMLEKNTANIFAVFNAPAYGKIDHDLIGIRGYMMIWPLGIMDAVLKHGFVPDSGVPVTPPHSNTSSPSIPDTMAPSFESLSLHPGNASISFQPCFTTPENSPTSFHDSPKTFSSTTQMNHSSPQSYSENPYPSLQTSKKHLYDTSPPHPFDYPTSLSSPQMSITKPARIDVAARREWLNCILYFVSTEFGIKPGIAVPASEGYLEVCKKKVAELISHQ</sequence>
<evidence type="ECO:0000256" key="1">
    <source>
        <dbReference type="ARBA" id="ARBA00023242"/>
    </source>
</evidence>